<accession>A0ABP9NSC9</accession>
<proteinExistence type="predicted"/>
<dbReference type="EMBL" id="BAABJO010000020">
    <property type="protein sequence ID" value="GAA5129396.1"/>
    <property type="molecule type" value="Genomic_DNA"/>
</dbReference>
<keyword evidence="2" id="KW-1185">Reference proteome</keyword>
<organism evidence="1 2">
    <name type="scientific">Pseudonocardia adelaidensis</name>
    <dbReference type="NCBI Taxonomy" id="648754"/>
    <lineage>
        <taxon>Bacteria</taxon>
        <taxon>Bacillati</taxon>
        <taxon>Actinomycetota</taxon>
        <taxon>Actinomycetes</taxon>
        <taxon>Pseudonocardiales</taxon>
        <taxon>Pseudonocardiaceae</taxon>
        <taxon>Pseudonocardia</taxon>
    </lineage>
</organism>
<sequence length="60" mass="6490">MDSGKPLLDLIGEVVPFRDVERAARVLPPPEPMPLRFESCDLAGELVKACGQVGALVRTE</sequence>
<evidence type="ECO:0000313" key="1">
    <source>
        <dbReference type="EMBL" id="GAA5129396.1"/>
    </source>
</evidence>
<name>A0ABP9NSC9_9PSEU</name>
<gene>
    <name evidence="1" type="ORF">GCM10023320_49800</name>
</gene>
<protein>
    <submittedName>
        <fullName evidence="1">Uncharacterized protein</fullName>
    </submittedName>
</protein>
<dbReference type="Proteomes" id="UP001500804">
    <property type="component" value="Unassembled WGS sequence"/>
</dbReference>
<comment type="caution">
    <text evidence="1">The sequence shown here is derived from an EMBL/GenBank/DDBJ whole genome shotgun (WGS) entry which is preliminary data.</text>
</comment>
<reference evidence="2" key="1">
    <citation type="journal article" date="2019" name="Int. J. Syst. Evol. Microbiol.">
        <title>The Global Catalogue of Microorganisms (GCM) 10K type strain sequencing project: providing services to taxonomists for standard genome sequencing and annotation.</title>
        <authorList>
            <consortium name="The Broad Institute Genomics Platform"/>
            <consortium name="The Broad Institute Genome Sequencing Center for Infectious Disease"/>
            <person name="Wu L."/>
            <person name="Ma J."/>
        </authorList>
    </citation>
    <scope>NUCLEOTIDE SEQUENCE [LARGE SCALE GENOMIC DNA]</scope>
    <source>
        <strain evidence="2">JCM 18302</strain>
    </source>
</reference>
<evidence type="ECO:0000313" key="2">
    <source>
        <dbReference type="Proteomes" id="UP001500804"/>
    </source>
</evidence>